<sequence>MKPHIAPMRWVAAEDLVEQRKRMRHAHDAVLLPCGYPCSVEEEIRKSTEEGRGELAGRNAPVAADTRADKPMDAPSSPRAQTVASEGAGPRPDSAFNVKSVGQQLCGKECGGWCSYTLGTRLSGEDRQGKIARDMVSDALTANGFSVASQSDLTDAQGNSYAVIGATFPEFSQKAMLLDPCTSTILSVTNIVIRKIKRGASEASDATEVLVMDPTLALRISCHRAMPELAVEYRARLIAFIRTLDVAGGKGSAHGSAPSSPGLKRARPDSELEPIPNPV</sequence>
<feature type="region of interest" description="Disordered" evidence="1">
    <location>
        <begin position="248"/>
        <end position="279"/>
    </location>
</feature>
<proteinExistence type="predicted"/>
<gene>
    <name evidence="2" type="ORF">HTEP1355_LOCUS7136</name>
</gene>
<name>A0A7S0VU30_9CRYP</name>
<organism evidence="2">
    <name type="scientific">Hemiselmis tepida</name>
    <dbReference type="NCBI Taxonomy" id="464990"/>
    <lineage>
        <taxon>Eukaryota</taxon>
        <taxon>Cryptophyceae</taxon>
        <taxon>Cryptomonadales</taxon>
        <taxon>Hemiselmidaceae</taxon>
        <taxon>Hemiselmis</taxon>
    </lineage>
</organism>
<accession>A0A7S0VU30</accession>
<feature type="compositionally biased region" description="Low complexity" evidence="1">
    <location>
        <begin position="253"/>
        <end position="262"/>
    </location>
</feature>
<evidence type="ECO:0000313" key="2">
    <source>
        <dbReference type="EMBL" id="CAD8792634.1"/>
    </source>
</evidence>
<dbReference type="EMBL" id="HBFN01012453">
    <property type="protein sequence ID" value="CAD8792634.1"/>
    <property type="molecule type" value="Transcribed_RNA"/>
</dbReference>
<reference evidence="2" key="1">
    <citation type="submission" date="2021-01" db="EMBL/GenBank/DDBJ databases">
        <authorList>
            <person name="Corre E."/>
            <person name="Pelletier E."/>
            <person name="Niang G."/>
            <person name="Scheremetjew M."/>
            <person name="Finn R."/>
            <person name="Kale V."/>
            <person name="Holt S."/>
            <person name="Cochrane G."/>
            <person name="Meng A."/>
            <person name="Brown T."/>
            <person name="Cohen L."/>
        </authorList>
    </citation>
    <scope>NUCLEOTIDE SEQUENCE</scope>
    <source>
        <strain evidence="2">CCMP443</strain>
    </source>
</reference>
<protein>
    <submittedName>
        <fullName evidence="2">Uncharacterized protein</fullName>
    </submittedName>
</protein>
<dbReference type="InterPro" id="IPR035923">
    <property type="entry name" value="TT1751-like_sf"/>
</dbReference>
<feature type="region of interest" description="Disordered" evidence="1">
    <location>
        <begin position="45"/>
        <end position="95"/>
    </location>
</feature>
<feature type="compositionally biased region" description="Basic and acidic residues" evidence="1">
    <location>
        <begin position="45"/>
        <end position="55"/>
    </location>
</feature>
<dbReference type="AlphaFoldDB" id="A0A7S0VU30"/>
<evidence type="ECO:0000256" key="1">
    <source>
        <dbReference type="SAM" id="MobiDB-lite"/>
    </source>
</evidence>
<dbReference type="Gene3D" id="3.30.310.70">
    <property type="entry name" value="TT1751-like domain"/>
    <property type="match status" value="1"/>
</dbReference>